<accession>A0A3P1V8T7</accession>
<evidence type="ECO:0000259" key="2">
    <source>
        <dbReference type="PROSITE" id="PS51178"/>
    </source>
</evidence>
<gene>
    <name evidence="3" type="ORF">EII10_05245</name>
</gene>
<feature type="compositionally biased region" description="Low complexity" evidence="1">
    <location>
        <begin position="339"/>
        <end position="352"/>
    </location>
</feature>
<organism evidence="3 4">
    <name type="scientific">Actinomyces bowdenii</name>
    <dbReference type="NCBI Taxonomy" id="131109"/>
    <lineage>
        <taxon>Bacteria</taxon>
        <taxon>Bacillati</taxon>
        <taxon>Actinomycetota</taxon>
        <taxon>Actinomycetes</taxon>
        <taxon>Actinomycetales</taxon>
        <taxon>Actinomycetaceae</taxon>
        <taxon>Actinomyces</taxon>
    </lineage>
</organism>
<feature type="region of interest" description="Disordered" evidence="1">
    <location>
        <begin position="252"/>
        <end position="368"/>
    </location>
</feature>
<evidence type="ECO:0000313" key="4">
    <source>
        <dbReference type="Proteomes" id="UP000271272"/>
    </source>
</evidence>
<evidence type="ECO:0000256" key="1">
    <source>
        <dbReference type="SAM" id="MobiDB-lite"/>
    </source>
</evidence>
<dbReference type="SMART" id="SM00894">
    <property type="entry name" value="Excalibur"/>
    <property type="match status" value="1"/>
</dbReference>
<dbReference type="OrthoDB" id="4337778at2"/>
<dbReference type="Gene3D" id="3.30.10.20">
    <property type="match status" value="1"/>
</dbReference>
<dbReference type="PROSITE" id="PS51178">
    <property type="entry name" value="PASTA"/>
    <property type="match status" value="1"/>
</dbReference>
<evidence type="ECO:0000313" key="3">
    <source>
        <dbReference type="EMBL" id="RRD29785.1"/>
    </source>
</evidence>
<feature type="domain" description="PASTA" evidence="2">
    <location>
        <begin position="176"/>
        <end position="248"/>
    </location>
</feature>
<protein>
    <submittedName>
        <fullName evidence="3">PASTA domain-containing protein</fullName>
    </submittedName>
</protein>
<dbReference type="InterPro" id="IPR008613">
    <property type="entry name" value="Excalibur_Ca-bd_domain"/>
</dbReference>
<dbReference type="Pfam" id="PF03793">
    <property type="entry name" value="PASTA"/>
    <property type="match status" value="1"/>
</dbReference>
<feature type="compositionally biased region" description="Basic and acidic residues" evidence="1">
    <location>
        <begin position="354"/>
        <end position="368"/>
    </location>
</feature>
<dbReference type="InterPro" id="IPR005543">
    <property type="entry name" value="PASTA_dom"/>
</dbReference>
<comment type="caution">
    <text evidence="3">The sequence shown here is derived from an EMBL/GenBank/DDBJ whole genome shotgun (WGS) entry which is preliminary data.</text>
</comment>
<proteinExistence type="predicted"/>
<feature type="region of interest" description="Disordered" evidence="1">
    <location>
        <begin position="203"/>
        <end position="236"/>
    </location>
</feature>
<dbReference type="AlphaFoldDB" id="A0A3P1V8T7"/>
<reference evidence="3 4" key="1">
    <citation type="submission" date="2018-11" db="EMBL/GenBank/DDBJ databases">
        <title>Genomes From Bacteria Associated with the Canine Oral Cavity: a Test Case for Automated Genome-Based Taxonomic Assignment.</title>
        <authorList>
            <person name="Coil D.A."/>
            <person name="Jospin G."/>
            <person name="Darling A.E."/>
            <person name="Wallis C."/>
            <person name="Davis I.J."/>
            <person name="Harris S."/>
            <person name="Eisen J.A."/>
            <person name="Holcombe L.J."/>
            <person name="O'Flynn C."/>
        </authorList>
    </citation>
    <scope>NUCLEOTIDE SEQUENCE [LARGE SCALE GENOMIC DNA]</scope>
    <source>
        <strain evidence="3 4">OH5050</strain>
    </source>
</reference>
<dbReference type="SMART" id="SM00740">
    <property type="entry name" value="PASTA"/>
    <property type="match status" value="1"/>
</dbReference>
<dbReference type="Proteomes" id="UP000271272">
    <property type="component" value="Unassembled WGS sequence"/>
</dbReference>
<feature type="compositionally biased region" description="Low complexity" evidence="1">
    <location>
        <begin position="252"/>
        <end position="270"/>
    </location>
</feature>
<name>A0A3P1V8T7_9ACTO</name>
<feature type="compositionally biased region" description="Basic and acidic residues" evidence="1">
    <location>
        <begin position="294"/>
        <end position="321"/>
    </location>
</feature>
<keyword evidence="4" id="KW-1185">Reference proteome</keyword>
<dbReference type="EMBL" id="RQZC01000005">
    <property type="protein sequence ID" value="RRD29785.1"/>
    <property type="molecule type" value="Genomic_DNA"/>
</dbReference>
<sequence>MRTEPSAWSSQWRVMVMGRSSSVARPSCRVKARPLGGVGAWVSLTPSSLPGGSQGASAPGPVGGGRWTGLQGSCGAGLLVSVRLRNPRWAAERPMALRRGPSLQLFIPISSPGAPMSFSVPSPLPRSASPAPAGAPAARPRLLVLTILPLLALCLVLSGCDGSEASAGGAPSATATAGTVLVPDVVGMKGDAAADALAAAGLTSDPTYTDADGEESVWKPGNWSVTAQDPAAGTEAPADQVVALTVNHDSADAAATQSAQAEASRQAAEQAEADRAAQEAAEAEASRQAAEQAEAERAAQEAAEEAARQAEQDSARQEARPEPAAPAAEHYSSCREARAAGAAPLYAGQPGYRSDLDRDGDGVACEVK</sequence>
<dbReference type="Pfam" id="PF05901">
    <property type="entry name" value="Excalibur"/>
    <property type="match status" value="1"/>
</dbReference>